<name>A0AAD6U768_9AGAR</name>
<dbReference type="PANTHER" id="PTHR23354">
    <property type="entry name" value="NUCLEOLAR PROTEIN 7/ESTROGEN RECEPTOR COACTIVATOR-RELATED"/>
    <property type="match status" value="1"/>
</dbReference>
<feature type="region of interest" description="Disordered" evidence="5">
    <location>
        <begin position="286"/>
        <end position="346"/>
    </location>
</feature>
<dbReference type="AlphaFoldDB" id="A0AAD6U768"/>
<feature type="domain" description="TLDc" evidence="6">
    <location>
        <begin position="435"/>
        <end position="616"/>
    </location>
</feature>
<sequence length="617" mass="65676">MTDSPMNLFPALIPVPASSQSRAPPAKTRAQMDREAEEAFAKFSTLFSPATPHASPTLGPLSLPEQPSSESTYPGYQMSPDSEFGAFVSVPATEDPLSLMPPGLSLPTPMQPAVRPRHFRATSESFLDQLDRGAAPKHDLLDELLMHEDDPLYWLKEQPRVPSPLPNDDDLLPSQKPNPYLTDSLSDLDFEYFASSQAKAHPHRRSSSSSSYLRSPTRSPTVTVAPTLAPPLATPSTSADGASFDARASPARHAPARSTSYASLATLSKTSGAKWVASLLPTAAAPNTPPFPTPTPASSSLSHSLTLPPQHQLQHQHPPPGKTPDLSHFTPFAPPPADGAAYVPPSGAPGFRGGAAYDWDRGFSHALERDLGVAPAPYTDADADQGRELVAGPRNGRGRGCDPNSGAPGAGVGALLERKMGEGVGLVGRREETVGVLTPGLVVLLHPHLPALLRLARQWTLFYSLDQHGISLNTLYSRCGPPSSSRTPHPKGALVVIQDAAGTLFGAWVADGMRRSTRGAYYGGGESFLWRYLPSSGKLDVYKWTGKNEYVALCEDGFISFGGGDGRYGLYLDDSLFDGSSARCPTFDNAPLCSGAERRSGDVNFECVGLEVWGVGP</sequence>
<evidence type="ECO:0000256" key="4">
    <source>
        <dbReference type="ARBA" id="ARBA00040604"/>
    </source>
</evidence>
<dbReference type="GO" id="GO:0005739">
    <property type="term" value="C:mitochondrion"/>
    <property type="evidence" value="ECO:0007669"/>
    <property type="project" value="UniProtKB-SubCell"/>
</dbReference>
<reference evidence="7" key="1">
    <citation type="submission" date="2023-03" db="EMBL/GenBank/DDBJ databases">
        <title>Massive genome expansion in bonnet fungi (Mycena s.s.) driven by repeated elements and novel gene families across ecological guilds.</title>
        <authorList>
            <consortium name="Lawrence Berkeley National Laboratory"/>
            <person name="Harder C.B."/>
            <person name="Miyauchi S."/>
            <person name="Viragh M."/>
            <person name="Kuo A."/>
            <person name="Thoen E."/>
            <person name="Andreopoulos B."/>
            <person name="Lu D."/>
            <person name="Skrede I."/>
            <person name="Drula E."/>
            <person name="Henrissat B."/>
            <person name="Morin E."/>
            <person name="Kohler A."/>
            <person name="Barry K."/>
            <person name="LaButti K."/>
            <person name="Morin E."/>
            <person name="Salamov A."/>
            <person name="Lipzen A."/>
            <person name="Mereny Z."/>
            <person name="Hegedus B."/>
            <person name="Baldrian P."/>
            <person name="Stursova M."/>
            <person name="Weitz H."/>
            <person name="Taylor A."/>
            <person name="Grigoriev I.V."/>
            <person name="Nagy L.G."/>
            <person name="Martin F."/>
            <person name="Kauserud H."/>
        </authorList>
    </citation>
    <scope>NUCLEOTIDE SEQUENCE</scope>
    <source>
        <strain evidence="7">CBHHK173m</strain>
    </source>
</reference>
<accession>A0AAD6U768</accession>
<comment type="subcellular location">
    <subcellularLocation>
        <location evidence="1">Mitochondrion</location>
    </subcellularLocation>
</comment>
<protein>
    <recommendedName>
        <fullName evidence="4">Oxidation resistance protein 1</fullName>
    </recommendedName>
</protein>
<dbReference type="PROSITE" id="PS51886">
    <property type="entry name" value="TLDC"/>
    <property type="match status" value="1"/>
</dbReference>
<comment type="caution">
    <text evidence="7">The sequence shown here is derived from an EMBL/GenBank/DDBJ whole genome shotgun (WGS) entry which is preliminary data.</text>
</comment>
<feature type="compositionally biased region" description="Low complexity" evidence="5">
    <location>
        <begin position="246"/>
        <end position="258"/>
    </location>
</feature>
<evidence type="ECO:0000313" key="7">
    <source>
        <dbReference type="EMBL" id="KAJ7092451.1"/>
    </source>
</evidence>
<dbReference type="GO" id="GO:0006979">
    <property type="term" value="P:response to oxidative stress"/>
    <property type="evidence" value="ECO:0007669"/>
    <property type="project" value="TreeGrafter"/>
</dbReference>
<keyword evidence="3" id="KW-0496">Mitochondrion</keyword>
<feature type="region of interest" description="Disordered" evidence="5">
    <location>
        <begin position="48"/>
        <end position="80"/>
    </location>
</feature>
<dbReference type="InterPro" id="IPR006571">
    <property type="entry name" value="TLDc_dom"/>
</dbReference>
<feature type="compositionally biased region" description="Low complexity" evidence="5">
    <location>
        <begin position="296"/>
        <end position="316"/>
    </location>
</feature>
<evidence type="ECO:0000256" key="5">
    <source>
        <dbReference type="SAM" id="MobiDB-lite"/>
    </source>
</evidence>
<dbReference type="Proteomes" id="UP001222325">
    <property type="component" value="Unassembled WGS sequence"/>
</dbReference>
<gene>
    <name evidence="7" type="ORF">B0H15DRAFT_174754</name>
</gene>
<feature type="region of interest" description="Disordered" evidence="5">
    <location>
        <begin position="1"/>
        <end position="34"/>
    </location>
</feature>
<dbReference type="Pfam" id="PF07534">
    <property type="entry name" value="TLD"/>
    <property type="match status" value="1"/>
</dbReference>
<feature type="compositionally biased region" description="Low complexity" evidence="5">
    <location>
        <begin position="60"/>
        <end position="71"/>
    </location>
</feature>
<dbReference type="SMART" id="SM00584">
    <property type="entry name" value="TLDc"/>
    <property type="match status" value="1"/>
</dbReference>
<organism evidence="7 8">
    <name type="scientific">Mycena belliarum</name>
    <dbReference type="NCBI Taxonomy" id="1033014"/>
    <lineage>
        <taxon>Eukaryota</taxon>
        <taxon>Fungi</taxon>
        <taxon>Dikarya</taxon>
        <taxon>Basidiomycota</taxon>
        <taxon>Agaricomycotina</taxon>
        <taxon>Agaricomycetes</taxon>
        <taxon>Agaricomycetidae</taxon>
        <taxon>Agaricales</taxon>
        <taxon>Marasmiineae</taxon>
        <taxon>Mycenaceae</taxon>
        <taxon>Mycena</taxon>
    </lineage>
</organism>
<keyword evidence="8" id="KW-1185">Reference proteome</keyword>
<feature type="compositionally biased region" description="Low complexity" evidence="5">
    <location>
        <begin position="207"/>
        <end position="227"/>
    </location>
</feature>
<dbReference type="EMBL" id="JARJCN010000018">
    <property type="protein sequence ID" value="KAJ7092451.1"/>
    <property type="molecule type" value="Genomic_DNA"/>
</dbReference>
<evidence type="ECO:0000313" key="8">
    <source>
        <dbReference type="Proteomes" id="UP001222325"/>
    </source>
</evidence>
<proteinExistence type="inferred from homology"/>
<dbReference type="GO" id="GO:0005634">
    <property type="term" value="C:nucleus"/>
    <property type="evidence" value="ECO:0007669"/>
    <property type="project" value="TreeGrafter"/>
</dbReference>
<feature type="region of interest" description="Disordered" evidence="5">
    <location>
        <begin position="157"/>
        <end position="180"/>
    </location>
</feature>
<dbReference type="PANTHER" id="PTHR23354:SF62">
    <property type="entry name" value="MUSTARD, ISOFORM V"/>
    <property type="match status" value="1"/>
</dbReference>
<evidence type="ECO:0000256" key="2">
    <source>
        <dbReference type="ARBA" id="ARBA00009540"/>
    </source>
</evidence>
<evidence type="ECO:0000256" key="3">
    <source>
        <dbReference type="ARBA" id="ARBA00023128"/>
    </source>
</evidence>
<evidence type="ECO:0000256" key="1">
    <source>
        <dbReference type="ARBA" id="ARBA00004173"/>
    </source>
</evidence>
<feature type="region of interest" description="Disordered" evidence="5">
    <location>
        <begin position="196"/>
        <end position="258"/>
    </location>
</feature>
<evidence type="ECO:0000259" key="6">
    <source>
        <dbReference type="PROSITE" id="PS51886"/>
    </source>
</evidence>
<comment type="similarity">
    <text evidence="2">Belongs to the OXR1 family.</text>
</comment>